<gene>
    <name evidence="1" type="ORF">CH364_17425</name>
</gene>
<keyword evidence="2" id="KW-1185">Reference proteome</keyword>
<name>A0A2N0AFJ3_9LEPT</name>
<proteinExistence type="predicted"/>
<evidence type="ECO:0000313" key="2">
    <source>
        <dbReference type="Proteomes" id="UP000232145"/>
    </source>
</evidence>
<dbReference type="EMBL" id="NPDX01000007">
    <property type="protein sequence ID" value="PJZ83070.1"/>
    <property type="molecule type" value="Genomic_DNA"/>
</dbReference>
<protein>
    <submittedName>
        <fullName evidence="1">Uncharacterized protein</fullName>
    </submittedName>
</protein>
<comment type="caution">
    <text evidence="1">The sequence shown here is derived from an EMBL/GenBank/DDBJ whole genome shotgun (WGS) entry which is preliminary data.</text>
</comment>
<dbReference type="AlphaFoldDB" id="A0A2N0AFJ3"/>
<evidence type="ECO:0000313" key="1">
    <source>
        <dbReference type="EMBL" id="PJZ83070.1"/>
    </source>
</evidence>
<accession>A0A2N0AFJ3</accession>
<organism evidence="1 2">
    <name type="scientific">Leptospira harrisiae</name>
    <dbReference type="NCBI Taxonomy" id="2023189"/>
    <lineage>
        <taxon>Bacteria</taxon>
        <taxon>Pseudomonadati</taxon>
        <taxon>Spirochaetota</taxon>
        <taxon>Spirochaetia</taxon>
        <taxon>Leptospirales</taxon>
        <taxon>Leptospiraceae</taxon>
        <taxon>Leptospira</taxon>
    </lineage>
</organism>
<sequence>MISPEKERIVAETEISLRFQNPRDKLYKNPDCFARNLSIKFGVGMVEITNCLTIKPLIKDTVN</sequence>
<reference evidence="1 2" key="1">
    <citation type="submission" date="2017-07" db="EMBL/GenBank/DDBJ databases">
        <title>Leptospira spp. isolated from tropical soils.</title>
        <authorList>
            <person name="Thibeaux R."/>
            <person name="Iraola G."/>
            <person name="Ferres I."/>
            <person name="Bierque E."/>
            <person name="Girault D."/>
            <person name="Soupe-Gilbert M.-E."/>
            <person name="Picardeau M."/>
            <person name="Goarant C."/>
        </authorList>
    </citation>
    <scope>NUCLEOTIDE SEQUENCE [LARGE SCALE GENOMIC DNA]</scope>
    <source>
        <strain evidence="1 2">FH2-B-A1</strain>
    </source>
</reference>
<dbReference type="Proteomes" id="UP000232145">
    <property type="component" value="Unassembled WGS sequence"/>
</dbReference>